<keyword evidence="1" id="KW-0813">Transport</keyword>
<feature type="transmembrane region" description="Helical" evidence="3">
    <location>
        <begin position="632"/>
        <end position="651"/>
    </location>
</feature>
<evidence type="ECO:0000313" key="7">
    <source>
        <dbReference type="WBParaSite" id="PSAMB.scaffold194size67021.g3354.t1"/>
    </source>
</evidence>
<dbReference type="Proteomes" id="UP000887566">
    <property type="component" value="Unplaced"/>
</dbReference>
<dbReference type="PANTHER" id="PTHR12702:SF0">
    <property type="entry name" value="EXOCYST COMPLEX COMPONENT 6"/>
    <property type="match status" value="1"/>
</dbReference>
<evidence type="ECO:0000259" key="4">
    <source>
        <dbReference type="Pfam" id="PF04091"/>
    </source>
</evidence>
<reference evidence="7" key="1">
    <citation type="submission" date="2022-11" db="UniProtKB">
        <authorList>
            <consortium name="WormBaseParasite"/>
        </authorList>
    </citation>
    <scope>IDENTIFICATION</scope>
</reference>
<feature type="transmembrane region" description="Helical" evidence="3">
    <location>
        <begin position="432"/>
        <end position="454"/>
    </location>
</feature>
<dbReference type="InterPro" id="IPR007225">
    <property type="entry name" value="EXOC6/Sec15"/>
</dbReference>
<evidence type="ECO:0000259" key="5">
    <source>
        <dbReference type="Pfam" id="PF20651"/>
    </source>
</evidence>
<feature type="domain" description="Exocyst complex subunit EXOC6/Sec15 C-terminal" evidence="4">
    <location>
        <begin position="450"/>
        <end position="610"/>
    </location>
</feature>
<evidence type="ECO:0000256" key="2">
    <source>
        <dbReference type="SAM" id="MobiDB-lite"/>
    </source>
</evidence>
<accession>A0A914VGU5</accession>
<keyword evidence="1" id="KW-0268">Exocytosis</keyword>
<dbReference type="AlphaFoldDB" id="A0A914VGU5"/>
<feature type="region of interest" description="Disordered" evidence="2">
    <location>
        <begin position="281"/>
        <end position="306"/>
    </location>
</feature>
<dbReference type="InterPro" id="IPR048359">
    <property type="entry name" value="EXOC6_Sec15_N"/>
</dbReference>
<feature type="region of interest" description="Disordered" evidence="2">
    <location>
        <begin position="1"/>
        <end position="39"/>
    </location>
</feature>
<keyword evidence="3" id="KW-0472">Membrane</keyword>
<dbReference type="InterPro" id="IPR046361">
    <property type="entry name" value="EXOC6/Sec15_C"/>
</dbReference>
<comment type="similarity">
    <text evidence="1">Belongs to the SEC15 family.</text>
</comment>
<dbReference type="WBParaSite" id="PSAMB.scaffold194size67021.g3354.t1">
    <property type="protein sequence ID" value="PSAMB.scaffold194size67021.g3354.t1"/>
    <property type="gene ID" value="PSAMB.scaffold194size67021.g3354"/>
</dbReference>
<dbReference type="GO" id="GO:0006893">
    <property type="term" value="P:Golgi to plasma membrane transport"/>
    <property type="evidence" value="ECO:0007669"/>
    <property type="project" value="TreeGrafter"/>
</dbReference>
<name>A0A914VGU5_9BILA</name>
<organism evidence="6 7">
    <name type="scientific">Plectus sambesii</name>
    <dbReference type="NCBI Taxonomy" id="2011161"/>
    <lineage>
        <taxon>Eukaryota</taxon>
        <taxon>Metazoa</taxon>
        <taxon>Ecdysozoa</taxon>
        <taxon>Nematoda</taxon>
        <taxon>Chromadorea</taxon>
        <taxon>Plectida</taxon>
        <taxon>Plectina</taxon>
        <taxon>Plectoidea</taxon>
        <taxon>Plectidae</taxon>
        <taxon>Plectus</taxon>
    </lineage>
</organism>
<evidence type="ECO:0000313" key="6">
    <source>
        <dbReference type="Proteomes" id="UP000887566"/>
    </source>
</evidence>
<keyword evidence="3" id="KW-1133">Transmembrane helix</keyword>
<evidence type="ECO:0000256" key="1">
    <source>
        <dbReference type="PIRNR" id="PIRNR025007"/>
    </source>
</evidence>
<dbReference type="PIRSF" id="PIRSF025007">
    <property type="entry name" value="Sec15"/>
    <property type="match status" value="1"/>
</dbReference>
<dbReference type="InterPro" id="IPR042045">
    <property type="entry name" value="EXOC6/Sec15_C_dom1"/>
</dbReference>
<keyword evidence="6" id="KW-1185">Reference proteome</keyword>
<dbReference type="Pfam" id="PF20651">
    <property type="entry name" value="EXOC6_Sec15_N"/>
    <property type="match status" value="1"/>
</dbReference>
<dbReference type="GO" id="GO:0000145">
    <property type="term" value="C:exocyst"/>
    <property type="evidence" value="ECO:0007669"/>
    <property type="project" value="UniProtKB-UniRule"/>
</dbReference>
<sequence>MSSSVGGGRDRSADGGSSSAKGGGGGSDAGSTSFQTGPDVSPEQEFFLYELETSDSGSIGLVLRAIYDGGDVHKFLRALENKIRHYDKDIEKVCSFHYQGFIEAIRELLQLKTRCQVLRDDTECIDQHLEESSRSLLSKSAEIVRYRKLQRNICTAIDSLSLCLPVLEKYGKLEEQMQQKRYYPALKTLEQLEHTYLPQVNKYRFTQKLTESVGKIRERIKEASFSEFTDFLENIRKVAANIGKIALRQTAEFHDLDSAASQNARKAKYAAQLRSPQRTIKLGDDGALSGDERARPKKTSVASAGEENDFSAQDMIDFSPVYRCCHIFTVLGAKDTFDAYYRKQRREQAAIILRAPDKLATSQALDLYVGYFHEVIGFFVVEDHIMQTAPGLVTRSYRDELWELALLHVTRTLNSHFGNCLEPHVMLQIKKLILLFALTMKGYGFTITSFYKLLQNFRDQYNEILMAECCASFDRILADDNYTPITVKDEAAFRHVLDRFPISKRGLEQEPFPRKFPFSEFVPTLYDQSKTYVRGCLKFMEHLALSQSEIDDTVRRYANVLLERLSGSLRGYVAQKRLALVQLVQITINVGYLEKSCESLEQYISKLTSEGEGGGSTGHLVRLKEDVFRVRLLLFCISLLPCFNAKLIMAFW</sequence>
<evidence type="ECO:0000256" key="3">
    <source>
        <dbReference type="SAM" id="Phobius"/>
    </source>
</evidence>
<dbReference type="Pfam" id="PF04091">
    <property type="entry name" value="Sec15_C"/>
    <property type="match status" value="1"/>
</dbReference>
<comment type="function">
    <text evidence="1">Component of the exocyst complex involved in the docking of exocytic vesicles with fusion sites on the plasma membrane.</text>
</comment>
<dbReference type="GO" id="GO:0016020">
    <property type="term" value="C:membrane"/>
    <property type="evidence" value="ECO:0007669"/>
    <property type="project" value="TreeGrafter"/>
</dbReference>
<protein>
    <recommendedName>
        <fullName evidence="1">Exocyst complex component</fullName>
    </recommendedName>
</protein>
<dbReference type="PANTHER" id="PTHR12702">
    <property type="entry name" value="SEC15"/>
    <property type="match status" value="1"/>
</dbReference>
<dbReference type="GO" id="GO:0090522">
    <property type="term" value="P:vesicle tethering involved in exocytosis"/>
    <property type="evidence" value="ECO:0007669"/>
    <property type="project" value="UniProtKB-UniRule"/>
</dbReference>
<dbReference type="GO" id="GO:0006886">
    <property type="term" value="P:intracellular protein transport"/>
    <property type="evidence" value="ECO:0007669"/>
    <property type="project" value="InterPro"/>
</dbReference>
<dbReference type="Gene3D" id="1.10.357.30">
    <property type="entry name" value="Exocyst complex subunit Sec15 C-terminal domain, N-terminal subdomain"/>
    <property type="match status" value="1"/>
</dbReference>
<feature type="domain" description="Exocyst complex component EXOC6/Sec15 N-terminal" evidence="5">
    <location>
        <begin position="79"/>
        <end position="246"/>
    </location>
</feature>
<keyword evidence="3" id="KW-0812">Transmembrane</keyword>
<proteinExistence type="inferred from homology"/>